<feature type="transmembrane region" description="Helical" evidence="1">
    <location>
        <begin position="175"/>
        <end position="198"/>
    </location>
</feature>
<reference evidence="3" key="1">
    <citation type="journal article" date="2020" name="Stud. Mycol.">
        <title>101 Dothideomycetes genomes: a test case for predicting lifestyles and emergence of pathogens.</title>
        <authorList>
            <person name="Haridas S."/>
            <person name="Albert R."/>
            <person name="Binder M."/>
            <person name="Bloem J."/>
            <person name="Labutti K."/>
            <person name="Salamov A."/>
            <person name="Andreopoulos B."/>
            <person name="Baker S."/>
            <person name="Barry K."/>
            <person name="Bills G."/>
            <person name="Bluhm B."/>
            <person name="Cannon C."/>
            <person name="Castanera R."/>
            <person name="Culley D."/>
            <person name="Daum C."/>
            <person name="Ezra D."/>
            <person name="Gonzalez J."/>
            <person name="Henrissat B."/>
            <person name="Kuo A."/>
            <person name="Liang C."/>
            <person name="Lipzen A."/>
            <person name="Lutzoni F."/>
            <person name="Magnuson J."/>
            <person name="Mondo S."/>
            <person name="Nolan M."/>
            <person name="Ohm R."/>
            <person name="Pangilinan J."/>
            <person name="Park H.-J."/>
            <person name="Ramirez L."/>
            <person name="Alfaro M."/>
            <person name="Sun H."/>
            <person name="Tritt A."/>
            <person name="Yoshinaga Y."/>
            <person name="Zwiers L.-H."/>
            <person name="Turgeon B."/>
            <person name="Goodwin S."/>
            <person name="Spatafora J."/>
            <person name="Crous P."/>
            <person name="Grigoriev I."/>
        </authorList>
    </citation>
    <scope>NUCLEOTIDE SEQUENCE</scope>
    <source>
        <strain evidence="3">SCOH1-5</strain>
    </source>
</reference>
<keyword evidence="4" id="KW-1185">Reference proteome</keyword>
<feature type="transmembrane region" description="Helical" evidence="1">
    <location>
        <begin position="132"/>
        <end position="155"/>
    </location>
</feature>
<feature type="transmembrane region" description="Helical" evidence="1">
    <location>
        <begin position="248"/>
        <end position="271"/>
    </location>
</feature>
<feature type="transmembrane region" description="Helical" evidence="1">
    <location>
        <begin position="22"/>
        <end position="43"/>
    </location>
</feature>
<feature type="transmembrane region" description="Helical" evidence="1">
    <location>
        <begin position="95"/>
        <end position="120"/>
    </location>
</feature>
<proteinExistence type="predicted"/>
<dbReference type="InterPro" id="IPR049326">
    <property type="entry name" value="Rhodopsin_dom_fungi"/>
</dbReference>
<feature type="transmembrane region" description="Helical" evidence="1">
    <location>
        <begin position="55"/>
        <end position="75"/>
    </location>
</feature>
<dbReference type="EMBL" id="ML992707">
    <property type="protein sequence ID" value="KAF2207058.1"/>
    <property type="molecule type" value="Genomic_DNA"/>
</dbReference>
<accession>A0A6A6EXV4</accession>
<dbReference type="PANTHER" id="PTHR39614:SF2">
    <property type="entry name" value="INTEGRAL MEMBRANE PROTEIN"/>
    <property type="match status" value="1"/>
</dbReference>
<keyword evidence="1" id="KW-0812">Transmembrane</keyword>
<protein>
    <recommendedName>
        <fullName evidence="2">Rhodopsin domain-containing protein</fullName>
    </recommendedName>
</protein>
<feature type="transmembrane region" description="Helical" evidence="1">
    <location>
        <begin position="210"/>
        <end position="228"/>
    </location>
</feature>
<dbReference type="PANTHER" id="PTHR39614">
    <property type="entry name" value="INTEGRAL MEMBRANE PROTEIN"/>
    <property type="match status" value="1"/>
</dbReference>
<evidence type="ECO:0000259" key="2">
    <source>
        <dbReference type="Pfam" id="PF20684"/>
    </source>
</evidence>
<dbReference type="AlphaFoldDB" id="A0A6A6EXV4"/>
<evidence type="ECO:0000256" key="1">
    <source>
        <dbReference type="SAM" id="Phobius"/>
    </source>
</evidence>
<dbReference type="Pfam" id="PF20684">
    <property type="entry name" value="Fung_rhodopsin"/>
    <property type="match status" value="1"/>
</dbReference>
<keyword evidence="1" id="KW-1133">Transmembrane helix</keyword>
<dbReference type="Proteomes" id="UP000799539">
    <property type="component" value="Unassembled WGS sequence"/>
</dbReference>
<feature type="domain" description="Rhodopsin" evidence="2">
    <location>
        <begin position="42"/>
        <end position="272"/>
    </location>
</feature>
<dbReference type="OrthoDB" id="3897607at2759"/>
<sequence>MATPHEFLYPPLSTITPTDRRGIYWVIGIICACHVILTLLLRLMVRWRRLQSDDYALVAGCFFFVAQTSLAFGAVARHLGAADGGENEARASTAWHLFLASEGLYVVGLFAAKLAVLLTVQSLLARDMTVRIVFRCTLSAVAVLGLASLMIVSIGCDDHDVLTGGGDTCNRATRWTAVAVMDSLSEFWGFALFCWVVWSLQMRSSYKLTASAMVGLRLLCIVFAAMHADRVDQFVTSRTPSIRVIRPLVWQTLGLTYSLFSAMAIALRPFLKDFHTGMGMGLGRAADYGSGSRKVTKESFKMKNMSPEGTRDLKVITDNVNAASSPAESTVFTPEDQNYVAEIYHANRKASNGSMRSEDPIIRKQIEYDALIPQPQTSPS</sequence>
<gene>
    <name evidence="3" type="ORF">CERZMDRAFT_102755</name>
</gene>
<organism evidence="3 4">
    <name type="scientific">Cercospora zeae-maydis SCOH1-5</name>
    <dbReference type="NCBI Taxonomy" id="717836"/>
    <lineage>
        <taxon>Eukaryota</taxon>
        <taxon>Fungi</taxon>
        <taxon>Dikarya</taxon>
        <taxon>Ascomycota</taxon>
        <taxon>Pezizomycotina</taxon>
        <taxon>Dothideomycetes</taxon>
        <taxon>Dothideomycetidae</taxon>
        <taxon>Mycosphaerellales</taxon>
        <taxon>Mycosphaerellaceae</taxon>
        <taxon>Cercospora</taxon>
    </lineage>
</organism>
<evidence type="ECO:0000313" key="3">
    <source>
        <dbReference type="EMBL" id="KAF2207058.1"/>
    </source>
</evidence>
<evidence type="ECO:0000313" key="4">
    <source>
        <dbReference type="Proteomes" id="UP000799539"/>
    </source>
</evidence>
<keyword evidence="1" id="KW-0472">Membrane</keyword>
<name>A0A6A6EXV4_9PEZI</name>